<accession>A0A1R2CLQ7</accession>
<feature type="transmembrane region" description="Helical" evidence="6">
    <location>
        <begin position="105"/>
        <end position="125"/>
    </location>
</feature>
<dbReference type="GO" id="GO:0016020">
    <property type="term" value="C:membrane"/>
    <property type="evidence" value="ECO:0007669"/>
    <property type="project" value="UniProtKB-SubCell"/>
</dbReference>
<organism evidence="8 9">
    <name type="scientific">Stentor coeruleus</name>
    <dbReference type="NCBI Taxonomy" id="5963"/>
    <lineage>
        <taxon>Eukaryota</taxon>
        <taxon>Sar</taxon>
        <taxon>Alveolata</taxon>
        <taxon>Ciliophora</taxon>
        <taxon>Postciliodesmatophora</taxon>
        <taxon>Heterotrichea</taxon>
        <taxon>Heterotrichida</taxon>
        <taxon>Stentoridae</taxon>
        <taxon>Stentor</taxon>
    </lineage>
</organism>
<keyword evidence="5 6" id="KW-0472">Membrane</keyword>
<feature type="transmembrane region" description="Helical" evidence="6">
    <location>
        <begin position="80"/>
        <end position="99"/>
    </location>
</feature>
<dbReference type="Proteomes" id="UP000187209">
    <property type="component" value="Unassembled WGS sequence"/>
</dbReference>
<reference evidence="8 9" key="1">
    <citation type="submission" date="2016-11" db="EMBL/GenBank/DDBJ databases">
        <title>The macronuclear genome of Stentor coeruleus: a giant cell with tiny introns.</title>
        <authorList>
            <person name="Slabodnick M."/>
            <person name="Ruby J.G."/>
            <person name="Reiff S.B."/>
            <person name="Swart E.C."/>
            <person name="Gosai S."/>
            <person name="Prabakaran S."/>
            <person name="Witkowska E."/>
            <person name="Larue G.E."/>
            <person name="Fisher S."/>
            <person name="Freeman R.M."/>
            <person name="Gunawardena J."/>
            <person name="Chu W."/>
            <person name="Stover N.A."/>
            <person name="Gregory B.D."/>
            <person name="Nowacki M."/>
            <person name="Derisi J."/>
            <person name="Roy S.W."/>
            <person name="Marshall W.F."/>
            <person name="Sood P."/>
        </authorList>
    </citation>
    <scope>NUCLEOTIDE SEQUENCE [LARGE SCALE GENOMIC DNA]</scope>
    <source>
        <strain evidence="8">WM001</strain>
    </source>
</reference>
<dbReference type="InterPro" id="IPR020846">
    <property type="entry name" value="MFS_dom"/>
</dbReference>
<evidence type="ECO:0000313" key="8">
    <source>
        <dbReference type="EMBL" id="OMJ89948.1"/>
    </source>
</evidence>
<comment type="subcellular location">
    <subcellularLocation>
        <location evidence="1">Membrane</location>
        <topology evidence="1">Multi-pass membrane protein</topology>
    </subcellularLocation>
</comment>
<keyword evidence="4 6" id="KW-1133">Transmembrane helix</keyword>
<comment type="caution">
    <text evidence="8">The sequence shown here is derived from an EMBL/GenBank/DDBJ whole genome shotgun (WGS) entry which is preliminary data.</text>
</comment>
<dbReference type="AlphaFoldDB" id="A0A1R2CLQ7"/>
<dbReference type="PROSITE" id="PS50850">
    <property type="entry name" value="MFS"/>
    <property type="match status" value="1"/>
</dbReference>
<name>A0A1R2CLQ7_9CILI</name>
<keyword evidence="2" id="KW-0813">Transport</keyword>
<feature type="transmembrane region" description="Helical" evidence="6">
    <location>
        <begin position="175"/>
        <end position="197"/>
    </location>
</feature>
<feature type="transmembrane region" description="Helical" evidence="6">
    <location>
        <begin position="47"/>
        <end position="68"/>
    </location>
</feature>
<dbReference type="Pfam" id="PF07690">
    <property type="entry name" value="MFS_1"/>
    <property type="match status" value="1"/>
</dbReference>
<feature type="transmembrane region" description="Helical" evidence="6">
    <location>
        <begin position="325"/>
        <end position="350"/>
    </location>
</feature>
<dbReference type="EMBL" id="MPUH01000113">
    <property type="protein sequence ID" value="OMJ89948.1"/>
    <property type="molecule type" value="Genomic_DNA"/>
</dbReference>
<evidence type="ECO:0000313" key="9">
    <source>
        <dbReference type="Proteomes" id="UP000187209"/>
    </source>
</evidence>
<dbReference type="InterPro" id="IPR036259">
    <property type="entry name" value="MFS_trans_sf"/>
</dbReference>
<dbReference type="InterPro" id="IPR011701">
    <property type="entry name" value="MFS"/>
</dbReference>
<evidence type="ECO:0000256" key="1">
    <source>
        <dbReference type="ARBA" id="ARBA00004141"/>
    </source>
</evidence>
<feature type="transmembrane region" description="Helical" evidence="6">
    <location>
        <begin position="137"/>
        <end position="155"/>
    </location>
</feature>
<sequence length="456" mass="51170">MSTKRKIALVGIYLSVFTNSLMFTVVFPIASKMIMFFGLVDNRTETGYWVGFLGGSIMLGRFISSYFWGILCDKYGTKRIMFLGIITTSLFAVLFGMATNFYLALLFRFLQGLLSPITITTRTLIGELYPGKEQASAMSCFIIVGSFGNISGNIMGGFFEDPKTSSIELFNKFPFLLPNLMIAVSGIISLVICVFSLDEVHKKENLIELDEPRNLFGIIRDPLVKQVLIMYSLCSCNGTAFGELVILWVWAKKENGGFEFTPHEIGIMSALTSVLYVFYIRSLYKVFVDRYGLIKCIIYSLKLNIPVLLLFPLISLARYENILKWVYLIVGTLVYYTIDFMSITSSLIIINNSVNSNERGKLNGISLAFGNLARSISPPVYGTTFAATAKGGYPYPFNFAFSFILLSFFVWIASFYASRLSLSLGNPKEAKINEEKKKQEESEMISLAVVEETELE</sequence>
<dbReference type="SUPFAM" id="SSF103473">
    <property type="entry name" value="MFS general substrate transporter"/>
    <property type="match status" value="1"/>
</dbReference>
<gene>
    <name evidence="8" type="ORF">SteCoe_7733</name>
</gene>
<feature type="transmembrane region" description="Helical" evidence="6">
    <location>
        <begin position="296"/>
        <end position="319"/>
    </location>
</feature>
<feature type="domain" description="Major facilitator superfamily (MFS) profile" evidence="7">
    <location>
        <begin position="8"/>
        <end position="425"/>
    </location>
</feature>
<feature type="transmembrane region" description="Helical" evidence="6">
    <location>
        <begin position="7"/>
        <end position="27"/>
    </location>
</feature>
<evidence type="ECO:0000256" key="4">
    <source>
        <dbReference type="ARBA" id="ARBA00022989"/>
    </source>
</evidence>
<keyword evidence="9" id="KW-1185">Reference proteome</keyword>
<keyword evidence="3 6" id="KW-0812">Transmembrane</keyword>
<feature type="transmembrane region" description="Helical" evidence="6">
    <location>
        <begin position="393"/>
        <end position="417"/>
    </location>
</feature>
<dbReference type="OrthoDB" id="10041747at2759"/>
<evidence type="ECO:0000256" key="3">
    <source>
        <dbReference type="ARBA" id="ARBA00022692"/>
    </source>
</evidence>
<dbReference type="PANTHER" id="PTHR23504:SF15">
    <property type="entry name" value="MAJOR FACILITATOR SUPERFAMILY (MFS) PROFILE DOMAIN-CONTAINING PROTEIN"/>
    <property type="match status" value="1"/>
</dbReference>
<dbReference type="GO" id="GO:0022857">
    <property type="term" value="F:transmembrane transporter activity"/>
    <property type="evidence" value="ECO:0007669"/>
    <property type="project" value="InterPro"/>
</dbReference>
<evidence type="ECO:0000256" key="6">
    <source>
        <dbReference type="SAM" id="Phobius"/>
    </source>
</evidence>
<evidence type="ECO:0000256" key="5">
    <source>
        <dbReference type="ARBA" id="ARBA00023136"/>
    </source>
</evidence>
<dbReference type="Gene3D" id="1.20.1250.20">
    <property type="entry name" value="MFS general substrate transporter like domains"/>
    <property type="match status" value="1"/>
</dbReference>
<evidence type="ECO:0000256" key="2">
    <source>
        <dbReference type="ARBA" id="ARBA00022448"/>
    </source>
</evidence>
<feature type="transmembrane region" description="Helical" evidence="6">
    <location>
        <begin position="228"/>
        <end position="250"/>
    </location>
</feature>
<evidence type="ECO:0000259" key="7">
    <source>
        <dbReference type="PROSITE" id="PS50850"/>
    </source>
</evidence>
<dbReference type="PANTHER" id="PTHR23504">
    <property type="entry name" value="MAJOR FACILITATOR SUPERFAMILY DOMAIN-CONTAINING PROTEIN 10"/>
    <property type="match status" value="1"/>
</dbReference>
<proteinExistence type="predicted"/>
<protein>
    <recommendedName>
        <fullName evidence="7">Major facilitator superfamily (MFS) profile domain-containing protein</fullName>
    </recommendedName>
</protein>
<feature type="transmembrane region" description="Helical" evidence="6">
    <location>
        <begin position="265"/>
        <end position="284"/>
    </location>
</feature>